<evidence type="ECO:0000256" key="4">
    <source>
        <dbReference type="SAM" id="SignalP"/>
    </source>
</evidence>
<dbReference type="InterPro" id="IPR032675">
    <property type="entry name" value="LRR_dom_sf"/>
</dbReference>
<dbReference type="STRING" id="3885.V7CRA7"/>
<dbReference type="eggNOG" id="ENOG502QPJ2">
    <property type="taxonomic scope" value="Eukaryota"/>
</dbReference>
<gene>
    <name evidence="6" type="ORF">PHAVU_002G276600g</name>
</gene>
<sequence length="183" mass="20369">MFRPNFSRGLLKILTRWLIFLSILTVSSAIKDPDVEGEALLDLLHFLNDSNKQITDWDSHLVSPCFSWSHVTCRNGHVISLALASVGFVGTLSLSITKLKYLVCYLYHLRIPYVAAKKMQELHGNSAVILTLSGTKIQRILTEISGADTAKSGCQSVGYANSFAFKLEDLSGRVHRFNCDFCV</sequence>
<dbReference type="OrthoDB" id="1866136at2759"/>
<proteinExistence type="predicted"/>
<dbReference type="EMBL" id="CM002289">
    <property type="protein sequence ID" value="ESW31888.1"/>
    <property type="molecule type" value="Genomic_DNA"/>
</dbReference>
<evidence type="ECO:0000256" key="3">
    <source>
        <dbReference type="ARBA" id="ARBA00022737"/>
    </source>
</evidence>
<evidence type="ECO:0000256" key="1">
    <source>
        <dbReference type="ARBA" id="ARBA00022614"/>
    </source>
</evidence>
<evidence type="ECO:0000313" key="6">
    <source>
        <dbReference type="EMBL" id="ESW31888.1"/>
    </source>
</evidence>
<evidence type="ECO:0000256" key="2">
    <source>
        <dbReference type="ARBA" id="ARBA00022729"/>
    </source>
</evidence>
<keyword evidence="7" id="KW-1185">Reference proteome</keyword>
<dbReference type="Proteomes" id="UP000000226">
    <property type="component" value="Chromosome 2"/>
</dbReference>
<feature type="domain" description="Leucine-rich repeat-containing N-terminal plant-type" evidence="5">
    <location>
        <begin position="36"/>
        <end position="73"/>
    </location>
</feature>
<keyword evidence="2 4" id="KW-0732">Signal</keyword>
<dbReference type="Gene3D" id="3.80.10.10">
    <property type="entry name" value="Ribonuclease Inhibitor"/>
    <property type="match status" value="1"/>
</dbReference>
<accession>V7CRA7</accession>
<dbReference type="Gramene" id="ESW31888">
    <property type="protein sequence ID" value="ESW31888"/>
    <property type="gene ID" value="PHAVU_002G276600g"/>
</dbReference>
<feature type="chain" id="PRO_5004755666" description="Leucine-rich repeat-containing N-terminal plant-type domain-containing protein" evidence="4">
    <location>
        <begin position="30"/>
        <end position="183"/>
    </location>
</feature>
<keyword evidence="3" id="KW-0677">Repeat</keyword>
<reference evidence="7" key="1">
    <citation type="journal article" date="2014" name="Nat. Genet.">
        <title>A reference genome for common bean and genome-wide analysis of dual domestications.</title>
        <authorList>
            <person name="Schmutz J."/>
            <person name="McClean P.E."/>
            <person name="Mamidi S."/>
            <person name="Wu G.A."/>
            <person name="Cannon S.B."/>
            <person name="Grimwood J."/>
            <person name="Jenkins J."/>
            <person name="Shu S."/>
            <person name="Song Q."/>
            <person name="Chavarro C."/>
            <person name="Torres-Torres M."/>
            <person name="Geffroy V."/>
            <person name="Moghaddam S.M."/>
            <person name="Gao D."/>
            <person name="Abernathy B."/>
            <person name="Barry K."/>
            <person name="Blair M."/>
            <person name="Brick M.A."/>
            <person name="Chovatia M."/>
            <person name="Gepts P."/>
            <person name="Goodstein D.M."/>
            <person name="Gonzales M."/>
            <person name="Hellsten U."/>
            <person name="Hyten D.L."/>
            <person name="Jia G."/>
            <person name="Kelly J.D."/>
            <person name="Kudrna D."/>
            <person name="Lee R."/>
            <person name="Richard M.M."/>
            <person name="Miklas P.N."/>
            <person name="Osorno J.M."/>
            <person name="Rodrigues J."/>
            <person name="Thareau V."/>
            <person name="Urrea C.A."/>
            <person name="Wang M."/>
            <person name="Yu Y."/>
            <person name="Zhang M."/>
            <person name="Wing R.A."/>
            <person name="Cregan P.B."/>
            <person name="Rokhsar D.S."/>
            <person name="Jackson S.A."/>
        </authorList>
    </citation>
    <scope>NUCLEOTIDE SEQUENCE [LARGE SCALE GENOMIC DNA]</scope>
    <source>
        <strain evidence="7">cv. G19833</strain>
    </source>
</reference>
<keyword evidence="1" id="KW-0433">Leucine-rich repeat</keyword>
<evidence type="ECO:0000259" key="5">
    <source>
        <dbReference type="Pfam" id="PF08263"/>
    </source>
</evidence>
<dbReference type="AlphaFoldDB" id="V7CRA7"/>
<dbReference type="PANTHER" id="PTHR47988">
    <property type="entry name" value="SOMATIC EMBRYOGENESIS RECEPTOR KINASE 1"/>
    <property type="match status" value="1"/>
</dbReference>
<feature type="signal peptide" evidence="4">
    <location>
        <begin position="1"/>
        <end position="29"/>
    </location>
</feature>
<name>V7CRA7_PHAVU</name>
<dbReference type="InterPro" id="IPR013210">
    <property type="entry name" value="LRR_N_plant-typ"/>
</dbReference>
<dbReference type="Pfam" id="PF08263">
    <property type="entry name" value="LRRNT_2"/>
    <property type="match status" value="1"/>
</dbReference>
<protein>
    <recommendedName>
        <fullName evidence="5">Leucine-rich repeat-containing N-terminal plant-type domain-containing protein</fullName>
    </recommendedName>
</protein>
<organism evidence="6 7">
    <name type="scientific">Phaseolus vulgaris</name>
    <name type="common">Kidney bean</name>
    <name type="synonym">French bean</name>
    <dbReference type="NCBI Taxonomy" id="3885"/>
    <lineage>
        <taxon>Eukaryota</taxon>
        <taxon>Viridiplantae</taxon>
        <taxon>Streptophyta</taxon>
        <taxon>Embryophyta</taxon>
        <taxon>Tracheophyta</taxon>
        <taxon>Spermatophyta</taxon>
        <taxon>Magnoliopsida</taxon>
        <taxon>eudicotyledons</taxon>
        <taxon>Gunneridae</taxon>
        <taxon>Pentapetalae</taxon>
        <taxon>rosids</taxon>
        <taxon>fabids</taxon>
        <taxon>Fabales</taxon>
        <taxon>Fabaceae</taxon>
        <taxon>Papilionoideae</taxon>
        <taxon>50 kb inversion clade</taxon>
        <taxon>NPAAA clade</taxon>
        <taxon>indigoferoid/millettioid clade</taxon>
        <taxon>Phaseoleae</taxon>
        <taxon>Phaseolus</taxon>
    </lineage>
</organism>
<evidence type="ECO:0000313" key="7">
    <source>
        <dbReference type="Proteomes" id="UP000000226"/>
    </source>
</evidence>